<keyword evidence="3" id="KW-0862">Zinc</keyword>
<dbReference type="AlphaFoldDB" id="A0A7R8WGW4"/>
<proteinExistence type="predicted"/>
<dbReference type="SUPFAM" id="SSF57903">
    <property type="entry name" value="FYVE/PHD zinc finger"/>
    <property type="match status" value="1"/>
</dbReference>
<dbReference type="Gene3D" id="3.40.50.10810">
    <property type="entry name" value="Tandem AAA-ATPase domain"/>
    <property type="match status" value="1"/>
</dbReference>
<organism evidence="4">
    <name type="scientific">Cyprideis torosa</name>
    <dbReference type="NCBI Taxonomy" id="163714"/>
    <lineage>
        <taxon>Eukaryota</taxon>
        <taxon>Metazoa</taxon>
        <taxon>Ecdysozoa</taxon>
        <taxon>Arthropoda</taxon>
        <taxon>Crustacea</taxon>
        <taxon>Oligostraca</taxon>
        <taxon>Ostracoda</taxon>
        <taxon>Podocopa</taxon>
        <taxon>Podocopida</taxon>
        <taxon>Cytherocopina</taxon>
        <taxon>Cytheroidea</taxon>
        <taxon>Cytherideidae</taxon>
        <taxon>Cyprideis</taxon>
    </lineage>
</organism>
<evidence type="ECO:0000256" key="1">
    <source>
        <dbReference type="ARBA" id="ARBA00022723"/>
    </source>
</evidence>
<name>A0A7R8WGW4_9CRUS</name>
<evidence type="ECO:0000313" key="4">
    <source>
        <dbReference type="EMBL" id="CAD7228684.1"/>
    </source>
</evidence>
<reference evidence="4" key="1">
    <citation type="submission" date="2020-11" db="EMBL/GenBank/DDBJ databases">
        <authorList>
            <person name="Tran Van P."/>
        </authorList>
    </citation>
    <scope>NUCLEOTIDE SEQUENCE</scope>
</reference>
<dbReference type="PROSITE" id="PS01359">
    <property type="entry name" value="ZF_PHD_1"/>
    <property type="match status" value="1"/>
</dbReference>
<dbReference type="InterPro" id="IPR038718">
    <property type="entry name" value="SNF2-like_sf"/>
</dbReference>
<evidence type="ECO:0000256" key="3">
    <source>
        <dbReference type="ARBA" id="ARBA00022833"/>
    </source>
</evidence>
<dbReference type="PANTHER" id="PTHR45865">
    <property type="entry name" value="E3 UBIQUITIN-PROTEIN LIGASE SHPRH FAMILY MEMBER"/>
    <property type="match status" value="1"/>
</dbReference>
<dbReference type="EMBL" id="OB661653">
    <property type="protein sequence ID" value="CAD7228684.1"/>
    <property type="molecule type" value="Genomic_DNA"/>
</dbReference>
<keyword evidence="1" id="KW-0479">Metal-binding</keyword>
<dbReference type="InterPro" id="IPR001965">
    <property type="entry name" value="Znf_PHD"/>
</dbReference>
<dbReference type="InterPro" id="IPR013083">
    <property type="entry name" value="Znf_RING/FYVE/PHD"/>
</dbReference>
<dbReference type="GO" id="GO:0005634">
    <property type="term" value="C:nucleus"/>
    <property type="evidence" value="ECO:0007669"/>
    <property type="project" value="TreeGrafter"/>
</dbReference>
<dbReference type="PANTHER" id="PTHR45865:SF1">
    <property type="entry name" value="E3 UBIQUITIN-PROTEIN LIGASE SHPRH"/>
    <property type="match status" value="1"/>
</dbReference>
<dbReference type="SUPFAM" id="SSF52540">
    <property type="entry name" value="P-loop containing nucleoside triphosphate hydrolases"/>
    <property type="match status" value="1"/>
</dbReference>
<dbReference type="InterPro" id="IPR052583">
    <property type="entry name" value="ATP-helicase/E3_Ub-Ligase"/>
</dbReference>
<dbReference type="Gene3D" id="3.30.40.10">
    <property type="entry name" value="Zinc/RING finger domain, C3HC4 (zinc finger)"/>
    <property type="match status" value="1"/>
</dbReference>
<dbReference type="GO" id="GO:0061630">
    <property type="term" value="F:ubiquitin protein ligase activity"/>
    <property type="evidence" value="ECO:0007669"/>
    <property type="project" value="TreeGrafter"/>
</dbReference>
<dbReference type="InterPro" id="IPR027417">
    <property type="entry name" value="P-loop_NTPase"/>
</dbReference>
<dbReference type="GO" id="GO:0008270">
    <property type="term" value="F:zinc ion binding"/>
    <property type="evidence" value="ECO:0007669"/>
    <property type="project" value="UniProtKB-KW"/>
</dbReference>
<dbReference type="OrthoDB" id="423559at2759"/>
<dbReference type="GO" id="GO:0005524">
    <property type="term" value="F:ATP binding"/>
    <property type="evidence" value="ECO:0007669"/>
    <property type="project" value="InterPro"/>
</dbReference>
<accession>A0A7R8WGW4</accession>
<dbReference type="InterPro" id="IPR019787">
    <property type="entry name" value="Znf_PHD-finger"/>
</dbReference>
<dbReference type="InterPro" id="IPR011011">
    <property type="entry name" value="Znf_FYVE_PHD"/>
</dbReference>
<dbReference type="InterPro" id="IPR019786">
    <property type="entry name" value="Zinc_finger_PHD-type_CS"/>
</dbReference>
<protein>
    <submittedName>
        <fullName evidence="4">Uncharacterized protein</fullName>
    </submittedName>
</protein>
<dbReference type="Pfam" id="PF00628">
    <property type="entry name" value="PHD"/>
    <property type="match status" value="1"/>
</dbReference>
<gene>
    <name evidence="4" type="ORF">CTOB1V02_LOCUS6562</name>
</gene>
<dbReference type="InterPro" id="IPR000330">
    <property type="entry name" value="SNF2_N"/>
</dbReference>
<dbReference type="SMART" id="SM00249">
    <property type="entry name" value="PHD"/>
    <property type="match status" value="1"/>
</dbReference>
<keyword evidence="2" id="KW-0863">Zinc-finger</keyword>
<evidence type="ECO:0000256" key="2">
    <source>
        <dbReference type="ARBA" id="ARBA00022771"/>
    </source>
</evidence>
<sequence>MLEKEMAPSFRPIVSSEPSRESHPVYSSVRVKDDAHEQELTINRFTGEAILGPAPPLPSLPLGGVLADEMGLGKTVEVLALILCNPSSSHVPDLSSEQKVSYLKPVPSDSPVFVQPIKPVDKATSKVDRRSLFECICGKGGSEGVSCEICGLFQHPDCLGYDLSDPARGPFYCPHCWLDQPVVPSRATLIVSPSSICDQWADEIRRHISVQGLKIFVYR</sequence>
<dbReference type="GO" id="GO:0000209">
    <property type="term" value="P:protein polyubiquitination"/>
    <property type="evidence" value="ECO:0007669"/>
    <property type="project" value="TreeGrafter"/>
</dbReference>
<dbReference type="GO" id="GO:0006974">
    <property type="term" value="P:DNA damage response"/>
    <property type="evidence" value="ECO:0007669"/>
    <property type="project" value="TreeGrafter"/>
</dbReference>
<dbReference type="Pfam" id="PF00176">
    <property type="entry name" value="SNF2-rel_dom"/>
    <property type="match status" value="1"/>
</dbReference>